<organism evidence="2 3">
    <name type="scientific">Shewanella colwelliana</name>
    <name type="common">Alteromonas colwelliana</name>
    <dbReference type="NCBI Taxonomy" id="23"/>
    <lineage>
        <taxon>Bacteria</taxon>
        <taxon>Pseudomonadati</taxon>
        <taxon>Pseudomonadota</taxon>
        <taxon>Gammaproteobacteria</taxon>
        <taxon>Alteromonadales</taxon>
        <taxon>Shewanellaceae</taxon>
        <taxon>Shewanella</taxon>
    </lineage>
</organism>
<dbReference type="EMBL" id="MCBT01000005">
    <property type="protein sequence ID" value="OEG75571.1"/>
    <property type="molecule type" value="Genomic_DNA"/>
</dbReference>
<proteinExistence type="predicted"/>
<dbReference type="AlphaFoldDB" id="A0A1E5IYC0"/>
<dbReference type="STRING" id="23.BEL05_02135"/>
<dbReference type="InterPro" id="IPR011528">
    <property type="entry name" value="NERD"/>
</dbReference>
<evidence type="ECO:0000313" key="2">
    <source>
        <dbReference type="EMBL" id="OEG75571.1"/>
    </source>
</evidence>
<accession>A0A1E5IYC0</accession>
<sequence>MLDSGINYYEKLFLSLKGKALSECAYQLVIEAYLYRPPPKRSKAQPNQHEYFWNSNFLFDIPSELYQTDDFISALANYFSQEDVANEPFVSLLYRKSPDTVLIAIRRSQIVLNEQHSKWKEIERISSTNPDMLKSLLATCRAFQAAYVERQNLLKQLRAHFTELTFFELMSFSAVYSFKHIVEPAISFDGGSISTDSQLRALRTLTEWKLKHSSAEDLALSDSKIVESLKKYHIPLVFPSNKDNTHADFIFQRFEDLIKAQVELDEFISQSIHPFCFDDSIDFSVEKERLVLKKIEHNNDVTANDWIRDGNRLKALRGYWFNLAMDEFIASDMVTKQIGTAENHQNNQVAYVNAIASQLELQNVYGFTSDVTTTSGLCVNLFQALLAQELMTAFYQKNHIAAFVDMFIEVGNWQLAVSQLALEGAATGTNRFPITWSIWKEKVRNIVGWTISAKLPSGSIKAAEAIMDFWCLDISKHNKLLNRSLYLNLPQLTEKPIFKMGRYCVQLPWLMSSQYGAISAVNNLRRFANQRCSLKDETTRIENQLGDAFRRRGFVVLKSFEYPSPQGAEAGEIDLICSLDNTVFVIEVKSTFNRTTKTEIYYHRDRTLRKAGIQVRKKEKLVRDKLQEDKSLTSRLGLTTGEPRIIGLIADTSIEFDHQFFSGFMKVSIQELLIALADNAYLLCNQEKALLGRNEDSVAPSFARKPFTLYPKGFNAYEFVRVIEQSQVWNAFEHQPS</sequence>
<dbReference type="InterPro" id="IPR011335">
    <property type="entry name" value="Restrct_endonuc-II-like"/>
</dbReference>
<dbReference type="SUPFAM" id="SSF52980">
    <property type="entry name" value="Restriction endonuclease-like"/>
    <property type="match status" value="1"/>
</dbReference>
<protein>
    <recommendedName>
        <fullName evidence="1">NERD domain-containing protein</fullName>
    </recommendedName>
</protein>
<comment type="caution">
    <text evidence="2">The sequence shown here is derived from an EMBL/GenBank/DDBJ whole genome shotgun (WGS) entry which is preliminary data.</text>
</comment>
<name>A0A1E5IYC0_SHECO</name>
<evidence type="ECO:0000259" key="1">
    <source>
        <dbReference type="Pfam" id="PF08378"/>
    </source>
</evidence>
<reference evidence="2 3" key="1">
    <citation type="submission" date="2016-07" db="EMBL/GenBank/DDBJ databases">
        <title>Whole-genome of two Shewanella species isolated from a digestive organ of sea cucumber Apostichopus japonicus Selenka 1867.</title>
        <authorList>
            <person name="Hong H.-H."/>
            <person name="Choi H."/>
            <person name="Cheon S."/>
            <person name="Oh J.-S."/>
            <person name="Lee H.-G."/>
            <person name="Park C."/>
        </authorList>
    </citation>
    <scope>NUCLEOTIDE SEQUENCE [LARGE SCALE GENOMIC DNA]</scope>
    <source>
        <strain evidence="2 3">CSB03KR</strain>
    </source>
</reference>
<dbReference type="OrthoDB" id="6110976at2"/>
<feature type="domain" description="NERD" evidence="1">
    <location>
        <begin position="544"/>
        <end position="626"/>
    </location>
</feature>
<dbReference type="Pfam" id="PF08378">
    <property type="entry name" value="NERD"/>
    <property type="match status" value="1"/>
</dbReference>
<gene>
    <name evidence="2" type="ORF">BEL05_02135</name>
</gene>
<dbReference type="RefSeq" id="WP_069670125.1">
    <property type="nucleotide sequence ID" value="NZ_MCBT01000005.1"/>
</dbReference>
<dbReference type="Proteomes" id="UP000095230">
    <property type="component" value="Unassembled WGS sequence"/>
</dbReference>
<evidence type="ECO:0000313" key="3">
    <source>
        <dbReference type="Proteomes" id="UP000095230"/>
    </source>
</evidence>